<evidence type="ECO:0000313" key="2">
    <source>
        <dbReference type="EMBL" id="KAL3099615.1"/>
    </source>
</evidence>
<dbReference type="CDD" id="cd19941">
    <property type="entry name" value="TIL"/>
    <property type="match status" value="1"/>
</dbReference>
<accession>A0ABD2K9L1</accession>
<keyword evidence="1" id="KW-0732">Signal</keyword>
<dbReference type="AlphaFoldDB" id="A0ABD2K9L1"/>
<dbReference type="EMBL" id="JBICCN010000039">
    <property type="protein sequence ID" value="KAL3099615.1"/>
    <property type="molecule type" value="Genomic_DNA"/>
</dbReference>
<comment type="caution">
    <text evidence="2">The sequence shown here is derived from an EMBL/GenBank/DDBJ whole genome shotgun (WGS) entry which is preliminary data.</text>
</comment>
<proteinExistence type="predicted"/>
<dbReference type="Proteomes" id="UP001620645">
    <property type="component" value="Unassembled WGS sequence"/>
</dbReference>
<sequence length="362" mass="40715">MFKQMNLFVLIFLFSSYSVTTVEGSAFTDFFTDLGNKALEGLKEAGEAILDGINEATKIFVIPGWECGPNDPKYLDGPSHLATQTMVMFSTCVFKMTEINQCCKDHDKCCNEDFVEKGVPAAEKERKKPCDPPFCGCLRSAAWDPICHVVGTTMCTTMLLAGDKPYKNYLKHIDRCKGVDNLLDGWTNVCNGTKASKFYDENRSFQRCEKIKDVAPELTNEKYEADKKQEKKCTKLCDEKSGHCLDQLKTCYKTCTTDEEDCDDEFCKCKKNHPECFMNMCTPSEDVKKLRKCDGDLKCPENEDIVDQQCTKCDGPEEPSCDNPNPTPSCVNVIDTCVSCQCVEGLLRDRKTGKCVKKEKCT</sequence>
<dbReference type="Gene3D" id="2.10.25.10">
    <property type="entry name" value="Laminin"/>
    <property type="match status" value="1"/>
</dbReference>
<name>A0ABD2K9L1_HETSC</name>
<reference evidence="2 3" key="1">
    <citation type="submission" date="2024-10" db="EMBL/GenBank/DDBJ databases">
        <authorList>
            <person name="Kim D."/>
        </authorList>
    </citation>
    <scope>NUCLEOTIDE SEQUENCE [LARGE SCALE GENOMIC DNA]</scope>
    <source>
        <strain evidence="2">Taebaek</strain>
    </source>
</reference>
<feature type="chain" id="PRO_5044821780" evidence="1">
    <location>
        <begin position="22"/>
        <end position="362"/>
    </location>
</feature>
<protein>
    <submittedName>
        <fullName evidence="2">Uncharacterized protein</fullName>
    </submittedName>
</protein>
<feature type="signal peptide" evidence="1">
    <location>
        <begin position="1"/>
        <end position="21"/>
    </location>
</feature>
<evidence type="ECO:0000313" key="3">
    <source>
        <dbReference type="Proteomes" id="UP001620645"/>
    </source>
</evidence>
<keyword evidence="3" id="KW-1185">Reference proteome</keyword>
<evidence type="ECO:0000256" key="1">
    <source>
        <dbReference type="SAM" id="SignalP"/>
    </source>
</evidence>
<gene>
    <name evidence="2" type="ORF">niasHS_003070</name>
</gene>
<organism evidence="2 3">
    <name type="scientific">Heterodera schachtii</name>
    <name type="common">Sugarbeet cyst nematode worm</name>
    <name type="synonym">Tylenchus schachtii</name>
    <dbReference type="NCBI Taxonomy" id="97005"/>
    <lineage>
        <taxon>Eukaryota</taxon>
        <taxon>Metazoa</taxon>
        <taxon>Ecdysozoa</taxon>
        <taxon>Nematoda</taxon>
        <taxon>Chromadorea</taxon>
        <taxon>Rhabditida</taxon>
        <taxon>Tylenchina</taxon>
        <taxon>Tylenchomorpha</taxon>
        <taxon>Tylenchoidea</taxon>
        <taxon>Heteroderidae</taxon>
        <taxon>Heteroderinae</taxon>
        <taxon>Heterodera</taxon>
    </lineage>
</organism>